<dbReference type="VEuPathDB" id="FungiDB:UMAG_02836"/>
<feature type="region of interest" description="Disordered" evidence="1">
    <location>
        <begin position="114"/>
        <end position="133"/>
    </location>
</feature>
<protein>
    <submittedName>
        <fullName evidence="2">Uncharacterized protein</fullName>
    </submittedName>
</protein>
<dbReference type="EMBL" id="CM003146">
    <property type="protein sequence ID" value="KIS68846.1"/>
    <property type="molecule type" value="Genomic_DNA"/>
</dbReference>
<dbReference type="InParanoid" id="A0A0D1DYY6"/>
<dbReference type="GeneID" id="23563488"/>
<gene>
    <name evidence="2" type="ORF">UMAG_02836</name>
</gene>
<dbReference type="Proteomes" id="UP000000561">
    <property type="component" value="Chromosome 7"/>
</dbReference>
<accession>A0A0D1DYY6</accession>
<sequence>MYPFKVEWSVPQKCLKQQSGLEQMLILPLTKQSDNKGGKFGPSDCVETSLFDELQTCKEGAALGRPSLDGTEALAAMSSSVRARGLSHQAQRDGIADRGIEQIAKRQAKRCLPGGTIRDRQVKQSDGANLNRPANYQNMPSCIEGREGYGLDIAASPGCQRRNAPRKKNWFQEMGLQTKIKNRGRFVNRSARLSDRGGEKLSSSRCWQFNTILRATVNHARRTITIVSLRQSHNHNAPLDADRLEGAAKGSNLLSPPTETASVQFLDVAKQGDKKIDRIVNRVQF</sequence>
<dbReference type="KEGG" id="uma:UMAG_02836"/>
<dbReference type="RefSeq" id="XP_011389278.1">
    <property type="nucleotide sequence ID" value="XM_011390976.1"/>
</dbReference>
<evidence type="ECO:0000256" key="1">
    <source>
        <dbReference type="SAM" id="MobiDB-lite"/>
    </source>
</evidence>
<dbReference type="AlphaFoldDB" id="A0A0D1DYY6"/>
<feature type="compositionally biased region" description="Polar residues" evidence="1">
    <location>
        <begin position="124"/>
        <end position="133"/>
    </location>
</feature>
<keyword evidence="3" id="KW-1185">Reference proteome</keyword>
<evidence type="ECO:0000313" key="2">
    <source>
        <dbReference type="EMBL" id="KIS68846.1"/>
    </source>
</evidence>
<organism evidence="2 3">
    <name type="scientific">Mycosarcoma maydis</name>
    <name type="common">Corn smut fungus</name>
    <name type="synonym">Ustilago maydis</name>
    <dbReference type="NCBI Taxonomy" id="5270"/>
    <lineage>
        <taxon>Eukaryota</taxon>
        <taxon>Fungi</taxon>
        <taxon>Dikarya</taxon>
        <taxon>Basidiomycota</taxon>
        <taxon>Ustilaginomycotina</taxon>
        <taxon>Ustilaginomycetes</taxon>
        <taxon>Ustilaginales</taxon>
        <taxon>Ustilaginaceae</taxon>
        <taxon>Mycosarcoma</taxon>
    </lineage>
</organism>
<proteinExistence type="predicted"/>
<name>A0A0D1DYY6_MYCMD</name>
<evidence type="ECO:0000313" key="3">
    <source>
        <dbReference type="Proteomes" id="UP000000561"/>
    </source>
</evidence>
<reference evidence="2 3" key="1">
    <citation type="journal article" date="2006" name="Nature">
        <title>Insights from the genome of the biotrophic fungal plant pathogen Ustilago maydis.</title>
        <authorList>
            <person name="Kamper J."/>
            <person name="Kahmann R."/>
            <person name="Bolker M."/>
            <person name="Ma L.J."/>
            <person name="Brefort T."/>
            <person name="Saville B.J."/>
            <person name="Banuett F."/>
            <person name="Kronstad J.W."/>
            <person name="Gold S.E."/>
            <person name="Muller O."/>
            <person name="Perlin M.H."/>
            <person name="Wosten H.A."/>
            <person name="de Vries R."/>
            <person name="Ruiz-Herrera J."/>
            <person name="Reynaga-Pena C.G."/>
            <person name="Snetselaar K."/>
            <person name="McCann M."/>
            <person name="Perez-Martin J."/>
            <person name="Feldbrugge M."/>
            <person name="Basse C.W."/>
            <person name="Steinberg G."/>
            <person name="Ibeas J.I."/>
            <person name="Holloman W."/>
            <person name="Guzman P."/>
            <person name="Farman M."/>
            <person name="Stajich J.E."/>
            <person name="Sentandreu R."/>
            <person name="Gonzalez-Prieto J.M."/>
            <person name="Kennell J.C."/>
            <person name="Molina L."/>
            <person name="Schirawski J."/>
            <person name="Mendoza-Mendoza A."/>
            <person name="Greilinger D."/>
            <person name="Munch K."/>
            <person name="Rossel N."/>
            <person name="Scherer M."/>
            <person name="Vranes M."/>
            <person name="Ladendorf O."/>
            <person name="Vincon V."/>
            <person name="Fuchs U."/>
            <person name="Sandrock B."/>
            <person name="Meng S."/>
            <person name="Ho E.C."/>
            <person name="Cahill M.J."/>
            <person name="Boyce K.J."/>
            <person name="Klose J."/>
            <person name="Klosterman S.J."/>
            <person name="Deelstra H.J."/>
            <person name="Ortiz-Castellanos L."/>
            <person name="Li W."/>
            <person name="Sanchez-Alonso P."/>
            <person name="Schreier P.H."/>
            <person name="Hauser-Hahn I."/>
            <person name="Vaupel M."/>
            <person name="Koopmann E."/>
            <person name="Friedrich G."/>
            <person name="Voss H."/>
            <person name="Schluter T."/>
            <person name="Margolis J."/>
            <person name="Platt D."/>
            <person name="Swimmer C."/>
            <person name="Gnirke A."/>
            <person name="Chen F."/>
            <person name="Vysotskaia V."/>
            <person name="Mannhaupt G."/>
            <person name="Guldener U."/>
            <person name="Munsterkotter M."/>
            <person name="Haase D."/>
            <person name="Oesterheld M."/>
            <person name="Mewes H.W."/>
            <person name="Mauceli E.W."/>
            <person name="DeCaprio D."/>
            <person name="Wade C.M."/>
            <person name="Butler J."/>
            <person name="Young S."/>
            <person name="Jaffe D.B."/>
            <person name="Calvo S."/>
            <person name="Nusbaum C."/>
            <person name="Galagan J."/>
            <person name="Birren B.W."/>
        </authorList>
    </citation>
    <scope>NUCLEOTIDE SEQUENCE [LARGE SCALE GENOMIC DNA]</scope>
    <source>
        <strain evidence="3">DSM 14603 / FGSC 9021 / UM521</strain>
    </source>
</reference>